<dbReference type="Pfam" id="PF19078">
    <property type="entry name" value="Big_12"/>
    <property type="match status" value="6"/>
</dbReference>
<sequence length="995" mass="102890">MYRVKKMILATLILSVIIGMLNLAPATSVYSAAPTATIVVSDPSLKAGETSLVTITFSEAIVGFTDADLTVENGTLSAVSSSDGGITWTATLTPAANISDSTNVITLDLTGVQDANGIEGTGTVTSNNYAVDTLRPTATIVVSDPSLKAGETSLVTITFSEAIVGFTNADLTVENGTLSALSSSDGGITWTATLTPAADISDSTNVITLDNTGVVNFAGNAGTGITISNNYSVDIARPTATIVVQDTALSIGMSSTVTVTFNEPITGLTLTDFWAKNAALSSLSTQNNIEWNLIVTPDANVTDISNVITLDLSGVLNVAGTAGAGTAASNNYAVDTVRPTATIVVADPSLKAGETSLVTITFSEAVTSFTNGDLIVENGTLSTVGSSDGGVTWTATLTPVANINGLTNVITLEITGVTDLAGNAGTGVTTSNSYVVDTTRPTATIIVAASSLKAGETSLVTFFFSEAVTGFTNSDLTVENGTLSTVSSVDGGITWTAILTPVANSRDSTNVIKLDVSGVTNAAGNAGAGTAISNNYVIESEPLTASIVVSKSTLAIGETALVTITFSKPVTGLANADLTVENGTLTGLISKDGGVTWTATLTPHSNISVTTNVITLDNTGVSDVNGNAGTGNTISNPYAVSTMPVYSGNESGGGASQPAPVRELSSTNGQLTLPVNTAGTVSLDNEIKLSIPQGAATQELKITVEKVRNTELLLTHNEMLASQVFELRANNSPTLIKPAKLSLAFDPVKAESDQTVGVFYYDEVRTNWVEVKPSAINGNQISIDMNKWAKYAVLVADEGAETPGAENYAELPENKVFKDMSGHWAQANVERALNSGIITGFPDGTFRPRETVTRSQFAVMLLNAVKSEAEGTELNFTDAAIIGDWARTAVAQAAQAGWINGYEDGTFRPNAGVTRVEMAVMIARALDVSGEGIHESSFADGSDIPIWAQHAVASLRQLGIISGNDNNQFLPYAPTTRAEAVTVLMNILDQNNNVE</sequence>
<evidence type="ECO:0000313" key="4">
    <source>
        <dbReference type="Proteomes" id="UP000743001"/>
    </source>
</evidence>
<dbReference type="Pfam" id="PF00395">
    <property type="entry name" value="SLH"/>
    <property type="match status" value="3"/>
</dbReference>
<reference evidence="3 4" key="1">
    <citation type="submission" date="2021-06" db="EMBL/GenBank/DDBJ databases">
        <authorList>
            <person name="Sun Q."/>
            <person name="Li D."/>
        </authorList>
    </citation>
    <scope>NUCLEOTIDE SEQUENCE [LARGE SCALE GENOMIC DNA]</scope>
    <source>
        <strain evidence="3 4">MSJ-6</strain>
    </source>
</reference>
<dbReference type="PANTHER" id="PTHR43308">
    <property type="entry name" value="OUTER MEMBRANE PROTEIN ALPHA-RELATED"/>
    <property type="match status" value="1"/>
</dbReference>
<evidence type="ECO:0000256" key="1">
    <source>
        <dbReference type="ARBA" id="ARBA00022729"/>
    </source>
</evidence>
<evidence type="ECO:0000259" key="2">
    <source>
        <dbReference type="PROSITE" id="PS51272"/>
    </source>
</evidence>
<dbReference type="PANTHER" id="PTHR43308:SF5">
    <property type="entry name" value="S-LAYER PROTEIN _ PEPTIDOGLYCAN ENDO-BETA-N-ACETYLGLUCOSAMINIDASE"/>
    <property type="match status" value="1"/>
</dbReference>
<name>A0ABS6FK99_9BACL</name>
<feature type="domain" description="SLH" evidence="2">
    <location>
        <begin position="938"/>
        <end position="995"/>
    </location>
</feature>
<accession>A0ABS6FK99</accession>
<feature type="domain" description="SLH" evidence="2">
    <location>
        <begin position="873"/>
        <end position="936"/>
    </location>
</feature>
<feature type="domain" description="SLH" evidence="2">
    <location>
        <begin position="812"/>
        <end position="872"/>
    </location>
</feature>
<dbReference type="Gene3D" id="2.60.40.1220">
    <property type="match status" value="1"/>
</dbReference>
<proteinExistence type="predicted"/>
<dbReference type="PROSITE" id="PS51272">
    <property type="entry name" value="SLH"/>
    <property type="match status" value="3"/>
</dbReference>
<dbReference type="InterPro" id="IPR051465">
    <property type="entry name" value="Cell_Envelope_Struct_Comp"/>
</dbReference>
<organism evidence="3 4">
    <name type="scientific">Paenibacillus brevis</name>
    <dbReference type="NCBI Taxonomy" id="2841508"/>
    <lineage>
        <taxon>Bacteria</taxon>
        <taxon>Bacillati</taxon>
        <taxon>Bacillota</taxon>
        <taxon>Bacilli</taxon>
        <taxon>Bacillales</taxon>
        <taxon>Paenibacillaceae</taxon>
        <taxon>Paenibacillus</taxon>
    </lineage>
</organism>
<comment type="caution">
    <text evidence="3">The sequence shown here is derived from an EMBL/GenBank/DDBJ whole genome shotgun (WGS) entry which is preliminary data.</text>
</comment>
<evidence type="ECO:0000313" key="3">
    <source>
        <dbReference type="EMBL" id="MBU5670602.1"/>
    </source>
</evidence>
<dbReference type="Proteomes" id="UP000743001">
    <property type="component" value="Unassembled WGS sequence"/>
</dbReference>
<dbReference type="EMBL" id="JAHLQJ010000001">
    <property type="protein sequence ID" value="MBU5670602.1"/>
    <property type="molecule type" value="Genomic_DNA"/>
</dbReference>
<dbReference type="InterPro" id="IPR001119">
    <property type="entry name" value="SLH_dom"/>
</dbReference>
<dbReference type="InterPro" id="IPR044048">
    <property type="entry name" value="Big_12"/>
</dbReference>
<keyword evidence="1" id="KW-0732">Signal</keyword>
<dbReference type="SUPFAM" id="SSF110296">
    <property type="entry name" value="Oligoxyloglucan reducing end-specific cellobiohydrolase"/>
    <property type="match status" value="1"/>
</dbReference>
<dbReference type="InterPro" id="IPR014755">
    <property type="entry name" value="Cu-Rt/internalin_Ig-like"/>
</dbReference>
<protein>
    <submittedName>
        <fullName evidence="3">S-layer homology domain-containing protein</fullName>
    </submittedName>
</protein>
<gene>
    <name evidence="3" type="ORF">KQJ23_02035</name>
</gene>
<keyword evidence="4" id="KW-1185">Reference proteome</keyword>